<evidence type="ECO:0000259" key="2">
    <source>
        <dbReference type="Pfam" id="PF10988"/>
    </source>
</evidence>
<feature type="signal peptide" evidence="1">
    <location>
        <begin position="1"/>
        <end position="21"/>
    </location>
</feature>
<dbReference type="Gene3D" id="2.160.20.120">
    <property type="match status" value="1"/>
</dbReference>
<organism evidence="3 4">
    <name type="scientific">Sphingomonas naphthae</name>
    <dbReference type="NCBI Taxonomy" id="1813468"/>
    <lineage>
        <taxon>Bacteria</taxon>
        <taxon>Pseudomonadati</taxon>
        <taxon>Pseudomonadota</taxon>
        <taxon>Alphaproteobacteria</taxon>
        <taxon>Sphingomonadales</taxon>
        <taxon>Sphingomonadaceae</taxon>
        <taxon>Sphingomonas</taxon>
    </lineage>
</organism>
<evidence type="ECO:0000313" key="4">
    <source>
        <dbReference type="Proteomes" id="UP001220395"/>
    </source>
</evidence>
<dbReference type="RefSeq" id="WP_273688255.1">
    <property type="nucleotide sequence ID" value="NZ_CP117411.1"/>
</dbReference>
<name>A0ABY7TKL5_9SPHN</name>
<feature type="chain" id="PRO_5045347429" evidence="1">
    <location>
        <begin position="22"/>
        <end position="229"/>
    </location>
</feature>
<dbReference type="InterPro" id="IPR021255">
    <property type="entry name" value="DUF2807"/>
</dbReference>
<keyword evidence="1" id="KW-0732">Signal</keyword>
<gene>
    <name evidence="3" type="ORF">PQ455_00585</name>
</gene>
<dbReference type="Proteomes" id="UP001220395">
    <property type="component" value="Chromosome"/>
</dbReference>
<evidence type="ECO:0000256" key="1">
    <source>
        <dbReference type="SAM" id="SignalP"/>
    </source>
</evidence>
<evidence type="ECO:0000313" key="3">
    <source>
        <dbReference type="EMBL" id="WCT73762.1"/>
    </source>
</evidence>
<protein>
    <submittedName>
        <fullName evidence="3">DUF2807 domain-containing protein</fullName>
    </submittedName>
</protein>
<feature type="domain" description="Putative auto-transporter adhesin head GIN" evidence="2">
    <location>
        <begin position="30"/>
        <end position="214"/>
    </location>
</feature>
<dbReference type="Pfam" id="PF10988">
    <property type="entry name" value="DUF2807"/>
    <property type="match status" value="1"/>
</dbReference>
<dbReference type="EMBL" id="CP117411">
    <property type="protein sequence ID" value="WCT73762.1"/>
    <property type="molecule type" value="Genomic_DNA"/>
</dbReference>
<reference evidence="3 4" key="1">
    <citation type="submission" date="2023-02" db="EMBL/GenBank/DDBJ databases">
        <title>Genome sequence of Sphingomonas naphthae.</title>
        <authorList>
            <person name="Kim S."/>
            <person name="Heo J."/>
            <person name="Kwon S.-W."/>
        </authorList>
    </citation>
    <scope>NUCLEOTIDE SEQUENCE [LARGE SCALE GENOMIC DNA]</scope>
    <source>
        <strain evidence="3 4">KACC 18716</strain>
    </source>
</reference>
<sequence>MRLPVLAAILATAAVAAPASAAVRTFPLGAYDAIEAAGPFTVDVHTGKPTGARAVGSQKALDRLEIEIRNRTLYIGTKRGMSGFWGDDLGKVTITVGAGKLEAAALTGSGDLTIDHVTGPTFDLALRGSGSASLPHVATGKLGLALTGSGDATLAGRAETVAINLRGSGDIGAKRLMTRTAAISLMGSGDIDLGASGSAVVNLMGSGDVTINGGARCTVNRKGSGEVHC</sequence>
<keyword evidence="4" id="KW-1185">Reference proteome</keyword>
<proteinExistence type="predicted"/>
<accession>A0ABY7TKL5</accession>